<evidence type="ECO:0000256" key="1">
    <source>
        <dbReference type="ARBA" id="ARBA00004439"/>
    </source>
</evidence>
<dbReference type="InterPro" id="IPR007241">
    <property type="entry name" value="Autophagy-rel_prot_9"/>
</dbReference>
<protein>
    <recommendedName>
        <fullName evidence="6 19">Autophagy-related protein 9</fullName>
    </recommendedName>
</protein>
<keyword evidence="22" id="KW-1185">Reference proteome</keyword>
<dbReference type="GO" id="GO:0034727">
    <property type="term" value="P:piecemeal microautophagy of the nucleus"/>
    <property type="evidence" value="ECO:0007669"/>
    <property type="project" value="TreeGrafter"/>
</dbReference>
<evidence type="ECO:0000313" key="22">
    <source>
        <dbReference type="Proteomes" id="UP000284706"/>
    </source>
</evidence>
<dbReference type="GO" id="GO:0000139">
    <property type="term" value="C:Golgi membrane"/>
    <property type="evidence" value="ECO:0007669"/>
    <property type="project" value="UniProtKB-SubCell"/>
</dbReference>
<feature type="transmembrane region" description="Helical" evidence="19">
    <location>
        <begin position="569"/>
        <end position="591"/>
    </location>
</feature>
<dbReference type="GO" id="GO:0006869">
    <property type="term" value="P:lipid transport"/>
    <property type="evidence" value="ECO:0007669"/>
    <property type="project" value="UniProtKB-KW"/>
</dbReference>
<dbReference type="GO" id="GO:0034497">
    <property type="term" value="P:protein localization to phagophore assembly site"/>
    <property type="evidence" value="ECO:0007669"/>
    <property type="project" value="TreeGrafter"/>
</dbReference>
<keyword evidence="9 19" id="KW-1133">Transmembrane helix</keyword>
<dbReference type="Proteomes" id="UP000284706">
    <property type="component" value="Unassembled WGS sequence"/>
</dbReference>
<comment type="function">
    <text evidence="19">Phospholipid scramblase involved in autophagy. Cycles between the preautophagosomal structure/phagophore assembly site (PAS) and the cytoplasmic vesicle pool and supplies membrane for the growing autophagosome. Lipid scramblase activity plays a key role in preautophagosomal structure/phagophore assembly by distributing the phospholipids that arrive through ATG2 from the cytoplasmic to the luminal leaflet of the bilayer, thereby driving autophagosomal membrane expansion.</text>
</comment>
<evidence type="ECO:0000256" key="2">
    <source>
        <dbReference type="ARBA" id="ARBA00004477"/>
    </source>
</evidence>
<keyword evidence="13 19" id="KW-0472">Membrane</keyword>
<sequence length="992" mass="110709">MSTSDYRSKRKSSASKYSQGNMVSSAGPSTFLNMINPMNSNYQGYRPANQSVLEDNEGNHDHEDVDLEPGRSAIFHGPHESRPSSRVLGKRRVVWDPEASEMNTFHPNIQKEDHIPEEESSDNEVPQSFIVEPAARPPASPKFSDRPRGAGRTQALYSTDGRKLPPILPTTVDRLPASPPSKPPQSNFDEDEDHYPRAGTPSQGSSTSSRPLRPTMRGLDDYEKALWNWVNVYDLDAYLQEVYTYYEGKGIYSIALSRGLNLLTVGFVIGFSTFLLGCIDYSSLRRHKHSQLSDIVIPQCIRRFSGFTWLFFLLFTAFYLFRIATFVLGIRRLIDMYNFYTHLLKIPDADIQTIAWSEVVRRIGAIREENPLTALSSNKTKSTDDTATAKLDAHDIANRIMRQENYLIALFNKELLDLRVPLPPSLKQFVAEEDGKGKTLTQALEWNLRFCLLAYLFDGQGKVRKIFLKAKNRPVLIEGLKRRFIFMGILNAIFAPFIVLYFLMYSFFRYFEQYHKDPSSIGGRRYTLFAQWKFREFNELPHIFKRRIDESYPVANMYIDQFPNEKITIIMRFVAFIAGSFAAVLVLATVLDPDLFINFEITPHRTVFFYLGVFTAILTVARGMIPEDNRVFDPELLMSEVINYTHYMPDNWKGALHSKKVHQEFGELFAMKILIFAQEIASVILTPFVLWFSLPACAPAIVDFFREFTVHVDGRGYVCSFAEFNFERHGNVKFGAPSKTNDRNMISNEGKMEKSFLNFKAANPDWNPADPSGSLYLSRMADLNSHFQYPHYRRRFGNLHHNNHEPGASGAVHFANDGNRGTGLAESLYVDKVGPGLQQSRTAAALRRRGGGGLGASTHLSANPASIAASSHMPHGGPESGPGPAASVIGVGELAAAPSVVLGDSQGSVHLLHGQSPSRASAKGKAAEASSEGLAKVEGVASGLGESYVDGDATRHVGAKDAQEEEESIEDGGVLGLLAQIYGRRDGPTVGI</sequence>
<proteinExistence type="inferred from homology"/>
<evidence type="ECO:0000256" key="20">
    <source>
        <dbReference type="SAM" id="MobiDB-lite"/>
    </source>
</evidence>
<comment type="catalytic activity">
    <reaction evidence="16">
        <text>a 1,2-diacyl-sn-glycero-3-phosphoethanolamine(in) = a 1,2-diacyl-sn-glycero-3-phosphoethanolamine(out)</text>
        <dbReference type="Rhea" id="RHEA:38895"/>
        <dbReference type="ChEBI" id="CHEBI:64612"/>
    </reaction>
</comment>
<dbReference type="Pfam" id="PF04109">
    <property type="entry name" value="ATG9"/>
    <property type="match status" value="1"/>
</dbReference>
<organism evidence="21 22">
    <name type="scientific">Gymnopilus dilepis</name>
    <dbReference type="NCBI Taxonomy" id="231916"/>
    <lineage>
        <taxon>Eukaryota</taxon>
        <taxon>Fungi</taxon>
        <taxon>Dikarya</taxon>
        <taxon>Basidiomycota</taxon>
        <taxon>Agaricomycotina</taxon>
        <taxon>Agaricomycetes</taxon>
        <taxon>Agaricomycetidae</taxon>
        <taxon>Agaricales</taxon>
        <taxon>Agaricineae</taxon>
        <taxon>Hymenogastraceae</taxon>
        <taxon>Gymnopilus</taxon>
    </lineage>
</organism>
<feature type="transmembrane region" description="Helical" evidence="19">
    <location>
        <begin position="484"/>
        <end position="508"/>
    </location>
</feature>
<dbReference type="GO" id="GO:0061709">
    <property type="term" value="P:reticulophagy"/>
    <property type="evidence" value="ECO:0007669"/>
    <property type="project" value="TreeGrafter"/>
</dbReference>
<evidence type="ECO:0000256" key="4">
    <source>
        <dbReference type="ARBA" id="ARBA00004653"/>
    </source>
</evidence>
<evidence type="ECO:0000313" key="21">
    <source>
        <dbReference type="EMBL" id="PPR01489.1"/>
    </source>
</evidence>
<keyword evidence="14" id="KW-0968">Cytoplasmic vesicle</keyword>
<evidence type="ECO:0000256" key="3">
    <source>
        <dbReference type="ARBA" id="ARBA00004511"/>
    </source>
</evidence>
<evidence type="ECO:0000256" key="14">
    <source>
        <dbReference type="ARBA" id="ARBA00023329"/>
    </source>
</evidence>
<keyword evidence="7 19" id="KW-0813">Transport</keyword>
<dbReference type="EMBL" id="NHYE01000937">
    <property type="protein sequence ID" value="PPR01489.1"/>
    <property type="molecule type" value="Genomic_DNA"/>
</dbReference>
<dbReference type="OrthoDB" id="2020634at2759"/>
<reference evidence="21 22" key="1">
    <citation type="journal article" date="2018" name="Evol. Lett.">
        <title>Horizontal gene cluster transfer increased hallucinogenic mushroom diversity.</title>
        <authorList>
            <person name="Reynolds H.T."/>
            <person name="Vijayakumar V."/>
            <person name="Gluck-Thaler E."/>
            <person name="Korotkin H.B."/>
            <person name="Matheny P.B."/>
            <person name="Slot J.C."/>
        </authorList>
    </citation>
    <scope>NUCLEOTIDE SEQUENCE [LARGE SCALE GENOMIC DNA]</scope>
    <source>
        <strain evidence="21 22">SRW20</strain>
    </source>
</reference>
<evidence type="ECO:0000256" key="15">
    <source>
        <dbReference type="ARBA" id="ARBA00024479"/>
    </source>
</evidence>
<comment type="catalytic activity">
    <reaction evidence="17">
        <text>a 1,2-diacyl-sn-glycero-3-phospho-(1D-myo-inositol-3-phosphate)(in) = a 1,2-diacyl-sn-glycero-3-phospho-(1D-myo-inositol-3-phosphate)(out)</text>
        <dbReference type="Rhea" id="RHEA:67920"/>
        <dbReference type="ChEBI" id="CHEBI:58088"/>
    </reaction>
</comment>
<keyword evidence="12 19" id="KW-0445">Lipid transport</keyword>
<comment type="catalytic activity">
    <reaction evidence="15">
        <text>a 1,2-diacyl-sn-glycero-3-phospho-L-serine(in) = a 1,2-diacyl-sn-glycero-3-phospho-L-serine(out)</text>
        <dbReference type="Rhea" id="RHEA:38663"/>
        <dbReference type="ChEBI" id="CHEBI:57262"/>
    </reaction>
</comment>
<dbReference type="GO" id="GO:0034045">
    <property type="term" value="C:phagophore assembly site membrane"/>
    <property type="evidence" value="ECO:0007669"/>
    <property type="project" value="UniProtKB-SubCell"/>
</dbReference>
<evidence type="ECO:0000256" key="16">
    <source>
        <dbReference type="ARBA" id="ARBA00024615"/>
    </source>
</evidence>
<evidence type="ECO:0000256" key="18">
    <source>
        <dbReference type="ARBA" id="ARBA00024631"/>
    </source>
</evidence>
<keyword evidence="11" id="KW-0333">Golgi apparatus</keyword>
<dbReference type="FunCoup" id="A0A409YEN8">
    <property type="interactions" value="241"/>
</dbReference>
<evidence type="ECO:0000256" key="11">
    <source>
        <dbReference type="ARBA" id="ARBA00023034"/>
    </source>
</evidence>
<evidence type="ECO:0000256" key="8">
    <source>
        <dbReference type="ARBA" id="ARBA00022692"/>
    </source>
</evidence>
<accession>A0A409YEN8</accession>
<dbReference type="STRING" id="231916.A0A409YEN8"/>
<comment type="subcellular location">
    <subcellularLocation>
        <location evidence="1">Cytoplasmic vesicle membrane</location>
        <topology evidence="1">Multi-pass membrane protein</topology>
    </subcellularLocation>
    <subcellularLocation>
        <location evidence="2">Endoplasmic reticulum membrane</location>
        <topology evidence="2">Multi-pass membrane protein</topology>
    </subcellularLocation>
    <subcellularLocation>
        <location evidence="4">Golgi apparatus membrane</location>
        <topology evidence="4">Multi-pass membrane protein</topology>
    </subcellularLocation>
    <subcellularLocation>
        <location evidence="3 19">Preautophagosomal structure membrane</location>
        <topology evidence="3 19">Multi-pass membrane protein</topology>
    </subcellularLocation>
</comment>
<dbReference type="InParanoid" id="A0A409YEN8"/>
<dbReference type="GO" id="GO:0005789">
    <property type="term" value="C:endoplasmic reticulum membrane"/>
    <property type="evidence" value="ECO:0007669"/>
    <property type="project" value="UniProtKB-SubCell"/>
</dbReference>
<dbReference type="PANTHER" id="PTHR13038:SF10">
    <property type="entry name" value="AUTOPHAGY-RELATED PROTEIN 9"/>
    <property type="match status" value="1"/>
</dbReference>
<evidence type="ECO:0000256" key="5">
    <source>
        <dbReference type="ARBA" id="ARBA00006185"/>
    </source>
</evidence>
<gene>
    <name evidence="21" type="ORF">CVT26_015112</name>
</gene>
<keyword evidence="8 19" id="KW-0812">Transmembrane</keyword>
<comment type="caution">
    <text evidence="21">The sequence shown here is derived from an EMBL/GenBank/DDBJ whole genome shotgun (WGS) entry which is preliminary data.</text>
</comment>
<name>A0A409YEN8_9AGAR</name>
<dbReference type="GO" id="GO:0030659">
    <property type="term" value="C:cytoplasmic vesicle membrane"/>
    <property type="evidence" value="ECO:0007669"/>
    <property type="project" value="UniProtKB-SubCell"/>
</dbReference>
<dbReference type="GO" id="GO:0000422">
    <property type="term" value="P:autophagy of mitochondrion"/>
    <property type="evidence" value="ECO:0007669"/>
    <property type="project" value="TreeGrafter"/>
</dbReference>
<evidence type="ECO:0000256" key="13">
    <source>
        <dbReference type="ARBA" id="ARBA00023136"/>
    </source>
</evidence>
<evidence type="ECO:0000256" key="6">
    <source>
        <dbReference type="ARBA" id="ARBA00018074"/>
    </source>
</evidence>
<keyword evidence="10 19" id="KW-0072">Autophagy</keyword>
<feature type="transmembrane region" description="Helical" evidence="19">
    <location>
        <begin position="259"/>
        <end position="279"/>
    </location>
</feature>
<evidence type="ECO:0000256" key="7">
    <source>
        <dbReference type="ARBA" id="ARBA00022448"/>
    </source>
</evidence>
<feature type="compositionally biased region" description="Polar residues" evidence="20">
    <location>
        <begin position="19"/>
        <end position="53"/>
    </location>
</feature>
<feature type="transmembrane region" description="Helical" evidence="19">
    <location>
        <begin position="607"/>
        <end position="625"/>
    </location>
</feature>
<feature type="region of interest" description="Disordered" evidence="20">
    <location>
        <begin position="840"/>
        <end position="860"/>
    </location>
</feature>
<dbReference type="PANTHER" id="PTHR13038">
    <property type="entry name" value="APG9 AUTOPHAGY 9"/>
    <property type="match status" value="1"/>
</dbReference>
<dbReference type="AlphaFoldDB" id="A0A409YEN8"/>
<evidence type="ECO:0000256" key="17">
    <source>
        <dbReference type="ARBA" id="ARBA00024621"/>
    </source>
</evidence>
<evidence type="ECO:0000256" key="10">
    <source>
        <dbReference type="ARBA" id="ARBA00023006"/>
    </source>
</evidence>
<feature type="transmembrane region" description="Helical" evidence="19">
    <location>
        <begin position="669"/>
        <end position="694"/>
    </location>
</feature>
<evidence type="ECO:0000256" key="9">
    <source>
        <dbReference type="ARBA" id="ARBA00022989"/>
    </source>
</evidence>
<comment type="similarity">
    <text evidence="5 19">Belongs to the ATG9 family.</text>
</comment>
<feature type="region of interest" description="Disordered" evidence="20">
    <location>
        <begin position="1"/>
        <end position="214"/>
    </location>
</feature>
<evidence type="ECO:0000256" key="19">
    <source>
        <dbReference type="RuleBase" id="RU364027"/>
    </source>
</evidence>
<evidence type="ECO:0000256" key="12">
    <source>
        <dbReference type="ARBA" id="ARBA00023055"/>
    </source>
</evidence>
<comment type="catalytic activity">
    <reaction evidence="18">
        <text>a 1,2-diacyl-sn-glycero-3-phosphocholine(in) = a 1,2-diacyl-sn-glycero-3-phosphocholine(out)</text>
        <dbReference type="Rhea" id="RHEA:38571"/>
        <dbReference type="ChEBI" id="CHEBI:57643"/>
    </reaction>
</comment>
<dbReference type="GO" id="GO:0005776">
    <property type="term" value="C:autophagosome"/>
    <property type="evidence" value="ECO:0007669"/>
    <property type="project" value="TreeGrafter"/>
</dbReference>
<feature type="compositionally biased region" description="Polar residues" evidence="20">
    <location>
        <begin position="200"/>
        <end position="210"/>
    </location>
</feature>
<feature type="transmembrane region" description="Helical" evidence="19">
    <location>
        <begin position="307"/>
        <end position="330"/>
    </location>
</feature>